<dbReference type="SMART" id="SM01061">
    <property type="entry name" value="CAT_RBD"/>
    <property type="match status" value="1"/>
</dbReference>
<dbReference type="InterPro" id="IPR011608">
    <property type="entry name" value="PRD"/>
</dbReference>
<accession>A0AA95MT57</accession>
<dbReference type="Gene3D" id="1.10.1790.10">
    <property type="entry name" value="PRD domain"/>
    <property type="match status" value="2"/>
</dbReference>
<protein>
    <submittedName>
        <fullName evidence="3">PRD domain-containing protein</fullName>
    </submittedName>
</protein>
<dbReference type="EMBL" id="CP126114">
    <property type="protein sequence ID" value="WHY86886.1"/>
    <property type="molecule type" value="Genomic_DNA"/>
</dbReference>
<dbReference type="GO" id="GO:0006355">
    <property type="term" value="P:regulation of DNA-templated transcription"/>
    <property type="evidence" value="ECO:0007669"/>
    <property type="project" value="InterPro"/>
</dbReference>
<keyword evidence="4" id="KW-1185">Reference proteome</keyword>
<dbReference type="InterPro" id="IPR050661">
    <property type="entry name" value="BglG_antiterminators"/>
</dbReference>
<dbReference type="Proteomes" id="UP001178288">
    <property type="component" value="Chromosome"/>
</dbReference>
<dbReference type="SUPFAM" id="SSF50151">
    <property type="entry name" value="SacY-like RNA-binding domain"/>
    <property type="match status" value="1"/>
</dbReference>
<evidence type="ECO:0000313" key="3">
    <source>
        <dbReference type="EMBL" id="WHY86886.1"/>
    </source>
</evidence>
<dbReference type="InterPro" id="IPR004341">
    <property type="entry name" value="CAT_RNA-bd_dom"/>
</dbReference>
<dbReference type="GO" id="GO:0003723">
    <property type="term" value="F:RNA binding"/>
    <property type="evidence" value="ECO:0007669"/>
    <property type="project" value="InterPro"/>
</dbReference>
<dbReference type="KEGG" id="nnv:QNH39_03145"/>
<sequence length="272" mass="31226">MKIKKILNNNAVVVSDNNQEKIAIGAGIAYQKRKNDIINPSKIEKLFVMKENEKFQKLLLQIPEEHFALSEEIITHAEESLGAKLNDHIHIALTDHLSFAIERVRDGIKLKNKLLHEIKILYKREFDIGMWAIQHIENKTNIKMPVDEAAFIALHLHTAKLKGGDLKQTLRQTAIIGSMVQTIKDSLNIEIDDDDLSYQRLITHLRFAISRISSPEPQTIDDEMLKMITNKFPAAYNCARKVANVLLKNHGILLPEHELGYLTLHIERLRKR</sequence>
<dbReference type="PROSITE" id="PS51372">
    <property type="entry name" value="PRD_2"/>
    <property type="match status" value="2"/>
</dbReference>
<dbReference type="PANTHER" id="PTHR30185:SF15">
    <property type="entry name" value="CRYPTIC BETA-GLUCOSIDE BGL OPERON ANTITERMINATOR"/>
    <property type="match status" value="1"/>
</dbReference>
<feature type="domain" description="PRD" evidence="2">
    <location>
        <begin position="167"/>
        <end position="272"/>
    </location>
</feature>
<organism evidence="3 4">
    <name type="scientific">Neobacillus novalis</name>
    <dbReference type="NCBI Taxonomy" id="220687"/>
    <lineage>
        <taxon>Bacteria</taxon>
        <taxon>Bacillati</taxon>
        <taxon>Bacillota</taxon>
        <taxon>Bacilli</taxon>
        <taxon>Bacillales</taxon>
        <taxon>Bacillaceae</taxon>
        <taxon>Neobacillus</taxon>
    </lineage>
</organism>
<evidence type="ECO:0000259" key="2">
    <source>
        <dbReference type="PROSITE" id="PS51372"/>
    </source>
</evidence>
<dbReference type="AlphaFoldDB" id="A0AA95MT57"/>
<dbReference type="PANTHER" id="PTHR30185">
    <property type="entry name" value="CRYPTIC BETA-GLUCOSIDE BGL OPERON ANTITERMINATOR"/>
    <property type="match status" value="1"/>
</dbReference>
<dbReference type="Gene3D" id="2.30.24.10">
    <property type="entry name" value="CAT RNA-binding domain"/>
    <property type="match status" value="1"/>
</dbReference>
<dbReference type="InterPro" id="IPR036634">
    <property type="entry name" value="PRD_sf"/>
</dbReference>
<evidence type="ECO:0000256" key="1">
    <source>
        <dbReference type="ARBA" id="ARBA00022737"/>
    </source>
</evidence>
<dbReference type="InterPro" id="IPR036650">
    <property type="entry name" value="CAT_RNA-bd_dom_sf"/>
</dbReference>
<evidence type="ECO:0000313" key="4">
    <source>
        <dbReference type="Proteomes" id="UP001178288"/>
    </source>
</evidence>
<feature type="domain" description="PRD" evidence="2">
    <location>
        <begin position="61"/>
        <end position="166"/>
    </location>
</feature>
<proteinExistence type="predicted"/>
<reference evidence="3" key="1">
    <citation type="submission" date="2023-05" db="EMBL/GenBank/DDBJ databases">
        <title>Comparative genomics of Bacillaceae isolates and their secondary metabolite potential.</title>
        <authorList>
            <person name="Song L."/>
            <person name="Nielsen L.J."/>
            <person name="Mohite O."/>
            <person name="Xu X."/>
            <person name="Weber T."/>
            <person name="Kovacs A.T."/>
        </authorList>
    </citation>
    <scope>NUCLEOTIDE SEQUENCE</scope>
    <source>
        <strain evidence="3">XLM17</strain>
    </source>
</reference>
<dbReference type="RefSeq" id="WP_066095901.1">
    <property type="nucleotide sequence ID" value="NZ_CP126114.1"/>
</dbReference>
<keyword evidence="1" id="KW-0677">Repeat</keyword>
<dbReference type="Pfam" id="PF03123">
    <property type="entry name" value="CAT_RBD"/>
    <property type="match status" value="1"/>
</dbReference>
<gene>
    <name evidence="3" type="ORF">QNH39_03145</name>
</gene>
<dbReference type="SUPFAM" id="SSF63520">
    <property type="entry name" value="PTS-regulatory domain, PRD"/>
    <property type="match status" value="2"/>
</dbReference>
<dbReference type="Pfam" id="PF00874">
    <property type="entry name" value="PRD"/>
    <property type="match status" value="2"/>
</dbReference>
<name>A0AA95MT57_9BACI</name>